<accession>A0A518K465</accession>
<dbReference type="EMBL" id="CP036349">
    <property type="protein sequence ID" value="QDV72555.1"/>
    <property type="molecule type" value="Genomic_DNA"/>
</dbReference>
<dbReference type="Proteomes" id="UP000316426">
    <property type="component" value="Chromosome"/>
</dbReference>
<proteinExistence type="predicted"/>
<evidence type="ECO:0000313" key="1">
    <source>
        <dbReference type="EMBL" id="QDV72555.1"/>
    </source>
</evidence>
<dbReference type="KEGG" id="bmei:Spa11_07330"/>
<organism evidence="1 2">
    <name type="scientific">Botrimarina mediterranea</name>
    <dbReference type="NCBI Taxonomy" id="2528022"/>
    <lineage>
        <taxon>Bacteria</taxon>
        <taxon>Pseudomonadati</taxon>
        <taxon>Planctomycetota</taxon>
        <taxon>Planctomycetia</taxon>
        <taxon>Pirellulales</taxon>
        <taxon>Lacipirellulaceae</taxon>
        <taxon>Botrimarina</taxon>
    </lineage>
</organism>
<evidence type="ECO:0000313" key="2">
    <source>
        <dbReference type="Proteomes" id="UP000316426"/>
    </source>
</evidence>
<keyword evidence="2" id="KW-1185">Reference proteome</keyword>
<sequence>MTNDQAPMTNEELPLRWQWSLGFGHWSFR</sequence>
<dbReference type="AlphaFoldDB" id="A0A518K465"/>
<reference evidence="1 2" key="1">
    <citation type="submission" date="2019-02" db="EMBL/GenBank/DDBJ databases">
        <title>Deep-cultivation of Planctomycetes and their phenomic and genomic characterization uncovers novel biology.</title>
        <authorList>
            <person name="Wiegand S."/>
            <person name="Jogler M."/>
            <person name="Boedeker C."/>
            <person name="Pinto D."/>
            <person name="Vollmers J."/>
            <person name="Rivas-Marin E."/>
            <person name="Kohn T."/>
            <person name="Peeters S.H."/>
            <person name="Heuer A."/>
            <person name="Rast P."/>
            <person name="Oberbeckmann S."/>
            <person name="Bunk B."/>
            <person name="Jeske O."/>
            <person name="Meyerdierks A."/>
            <person name="Storesund J.E."/>
            <person name="Kallscheuer N."/>
            <person name="Luecker S."/>
            <person name="Lage O.M."/>
            <person name="Pohl T."/>
            <person name="Merkel B.J."/>
            <person name="Hornburger P."/>
            <person name="Mueller R.-W."/>
            <person name="Bruemmer F."/>
            <person name="Labrenz M."/>
            <person name="Spormann A.M."/>
            <person name="Op den Camp H."/>
            <person name="Overmann J."/>
            <person name="Amann R."/>
            <person name="Jetten M.S.M."/>
            <person name="Mascher T."/>
            <person name="Medema M.H."/>
            <person name="Devos D.P."/>
            <person name="Kaster A.-K."/>
            <person name="Ovreas L."/>
            <person name="Rohde M."/>
            <person name="Galperin M.Y."/>
            <person name="Jogler C."/>
        </authorList>
    </citation>
    <scope>NUCLEOTIDE SEQUENCE [LARGE SCALE GENOMIC DNA]</scope>
    <source>
        <strain evidence="1 2">Spa11</strain>
    </source>
</reference>
<gene>
    <name evidence="1" type="ORF">Spa11_07330</name>
</gene>
<protein>
    <submittedName>
        <fullName evidence="1">Uncharacterized protein</fullName>
    </submittedName>
</protein>
<name>A0A518K465_9BACT</name>